<sequence>MDIKEILFSYLYQIAEQHNLTVHIEEEGSPIPTCTIPEKKSIFLNYTNIGERYHAFQFAHELGHYLNGDREHCECDGVILDIKREYYANKTGTRLLLTGLSKNNIYFSSLYDLLELCGIPFDMVAYVNQLVKYNYPTLIPRI</sequence>
<reference evidence="1 2" key="1">
    <citation type="submission" date="2017-05" db="EMBL/GenBank/DDBJ databases">
        <title>Lactobacillus johnsonii from commercial turkeys.</title>
        <authorList>
            <person name="Johnson T.J."/>
            <person name="Youmans B."/>
        </authorList>
    </citation>
    <scope>NUCLEOTIDE SEQUENCE [LARGE SCALE GENOMIC DNA]</scope>
    <source>
        <strain evidence="1 2">UMNLJ114</strain>
    </source>
</reference>
<organism evidence="1 2">
    <name type="scientific">Lactobacillus johnsonii</name>
    <dbReference type="NCBI Taxonomy" id="33959"/>
    <lineage>
        <taxon>Bacteria</taxon>
        <taxon>Bacillati</taxon>
        <taxon>Bacillota</taxon>
        <taxon>Bacilli</taxon>
        <taxon>Lactobacillales</taxon>
        <taxon>Lactobacillaceae</taxon>
        <taxon>Lactobacillus</taxon>
    </lineage>
</organism>
<dbReference type="AlphaFoldDB" id="A0A267MEX9"/>
<comment type="caution">
    <text evidence="1">The sequence shown here is derived from an EMBL/GenBank/DDBJ whole genome shotgun (WGS) entry which is preliminary data.</text>
</comment>
<protein>
    <submittedName>
        <fullName evidence="1">Toxin</fullName>
    </submittedName>
</protein>
<dbReference type="Gene3D" id="1.10.10.2910">
    <property type="match status" value="1"/>
</dbReference>
<name>A0A267MEX9_LACJH</name>
<dbReference type="RefSeq" id="WP_095182454.1">
    <property type="nucleotide sequence ID" value="NZ_NIBD01000002.1"/>
</dbReference>
<evidence type="ECO:0000313" key="1">
    <source>
        <dbReference type="EMBL" id="PAB57353.1"/>
    </source>
</evidence>
<gene>
    <name evidence="1" type="ORF">A3Q24_00480</name>
</gene>
<proteinExistence type="predicted"/>
<dbReference type="EMBL" id="NIBD01000002">
    <property type="protein sequence ID" value="PAB57353.1"/>
    <property type="molecule type" value="Genomic_DNA"/>
</dbReference>
<evidence type="ECO:0000313" key="2">
    <source>
        <dbReference type="Proteomes" id="UP000216008"/>
    </source>
</evidence>
<dbReference type="Proteomes" id="UP000216008">
    <property type="component" value="Unassembled WGS sequence"/>
</dbReference>
<accession>A0A267MEX9</accession>